<evidence type="ECO:0000313" key="12">
    <source>
        <dbReference type="EMBL" id="MEQ5843773.1"/>
    </source>
</evidence>
<keyword evidence="7 12" id="KW-0378">Hydrolase</keyword>
<evidence type="ECO:0000256" key="7">
    <source>
        <dbReference type="ARBA" id="ARBA00022801"/>
    </source>
</evidence>
<dbReference type="InterPro" id="IPR001261">
    <property type="entry name" value="ArgE/DapE_CS"/>
</dbReference>
<gene>
    <name evidence="12" type="primary">argE</name>
    <name evidence="12" type="ORF">N0A02_30400</name>
</gene>
<comment type="caution">
    <text evidence="12">The sequence shown here is derived from an EMBL/GenBank/DDBJ whole genome shotgun (WGS) entry which is preliminary data.</text>
</comment>
<keyword evidence="6" id="KW-0479">Metal-binding</keyword>
<keyword evidence="3" id="KW-0963">Cytoplasm</keyword>
<evidence type="ECO:0000256" key="2">
    <source>
        <dbReference type="ARBA" id="ARBA00005691"/>
    </source>
</evidence>
<dbReference type="NCBIfam" id="TIGR01892">
    <property type="entry name" value="AcOrn-deacetyl"/>
    <property type="match status" value="1"/>
</dbReference>
<comment type="cofactor">
    <cofactor evidence="1">
        <name>Zn(2+)</name>
        <dbReference type="ChEBI" id="CHEBI:29105"/>
    </cofactor>
</comment>
<keyword evidence="8" id="KW-0862">Zinc</keyword>
<dbReference type="InterPro" id="IPR011650">
    <property type="entry name" value="Peptidase_M20_dimer"/>
</dbReference>
<protein>
    <submittedName>
        <fullName evidence="12">Acetylornithine deacetylase</fullName>
        <ecNumber evidence="12">3.5.1.16</ecNumber>
    </submittedName>
</protein>
<evidence type="ECO:0000256" key="3">
    <source>
        <dbReference type="ARBA" id="ARBA00022490"/>
    </source>
</evidence>
<evidence type="ECO:0000313" key="13">
    <source>
        <dbReference type="Proteomes" id="UP001469089"/>
    </source>
</evidence>
<dbReference type="PANTHER" id="PTHR43808">
    <property type="entry name" value="ACETYLORNITHINE DEACETYLASE"/>
    <property type="match status" value="1"/>
</dbReference>
<dbReference type="EMBL" id="JAOALG010000002">
    <property type="protein sequence ID" value="MEQ5843773.1"/>
    <property type="molecule type" value="Genomic_DNA"/>
</dbReference>
<keyword evidence="4" id="KW-0055">Arginine biosynthesis</keyword>
<dbReference type="Gene3D" id="3.30.70.360">
    <property type="match status" value="1"/>
</dbReference>
<feature type="region of interest" description="Disordered" evidence="10">
    <location>
        <begin position="1"/>
        <end position="22"/>
    </location>
</feature>
<dbReference type="CDD" id="cd03894">
    <property type="entry name" value="M20_ArgE"/>
    <property type="match status" value="1"/>
</dbReference>
<reference evidence="12 13" key="1">
    <citation type="journal article" date="2024" name="Chem. Sci.">
        <title>Discovery of a lagriamide polyketide by integrated genome mining, isotopic labeling, and untargeted metabolomics.</title>
        <authorList>
            <person name="Fergusson C.H."/>
            <person name="Saulog J."/>
            <person name="Paulo B.S."/>
            <person name="Wilson D.M."/>
            <person name="Liu D.Y."/>
            <person name="Morehouse N.J."/>
            <person name="Waterworth S."/>
            <person name="Barkei J."/>
            <person name="Gray C.A."/>
            <person name="Kwan J.C."/>
            <person name="Eustaquio A.S."/>
            <person name="Linington R.G."/>
        </authorList>
    </citation>
    <scope>NUCLEOTIDE SEQUENCE [LARGE SCALE GENOMIC DNA]</scope>
    <source>
        <strain evidence="12 13">RL17-338-BIF-B</strain>
    </source>
</reference>
<dbReference type="InterPro" id="IPR036264">
    <property type="entry name" value="Bact_exopeptidase_dim_dom"/>
</dbReference>
<feature type="domain" description="Peptidase M20 dimerisation" evidence="11">
    <location>
        <begin position="198"/>
        <end position="308"/>
    </location>
</feature>
<dbReference type="PROSITE" id="PS00759">
    <property type="entry name" value="ARGE_DAPE_CPG2_2"/>
    <property type="match status" value="1"/>
</dbReference>
<proteinExistence type="inferred from homology"/>
<name>A0ABV1LWX1_9BURK</name>
<dbReference type="Gene3D" id="3.40.630.10">
    <property type="entry name" value="Zn peptidases"/>
    <property type="match status" value="1"/>
</dbReference>
<dbReference type="Proteomes" id="UP001469089">
    <property type="component" value="Unassembled WGS sequence"/>
</dbReference>
<evidence type="ECO:0000259" key="11">
    <source>
        <dbReference type="Pfam" id="PF07687"/>
    </source>
</evidence>
<evidence type="ECO:0000256" key="1">
    <source>
        <dbReference type="ARBA" id="ARBA00001947"/>
    </source>
</evidence>
<dbReference type="Pfam" id="PF07687">
    <property type="entry name" value="M20_dimer"/>
    <property type="match status" value="1"/>
</dbReference>
<evidence type="ECO:0000256" key="5">
    <source>
        <dbReference type="ARBA" id="ARBA00022605"/>
    </source>
</evidence>
<dbReference type="PANTHER" id="PTHR43808:SF31">
    <property type="entry name" value="N-ACETYL-L-CITRULLINE DEACETYLASE"/>
    <property type="match status" value="1"/>
</dbReference>
<dbReference type="RefSeq" id="WP_349545379.1">
    <property type="nucleotide sequence ID" value="NZ_JAOALG010000002.1"/>
</dbReference>
<organism evidence="12 13">
    <name type="scientific">Paraburkholderia acidicola</name>
    <dbReference type="NCBI Taxonomy" id="1912599"/>
    <lineage>
        <taxon>Bacteria</taxon>
        <taxon>Pseudomonadati</taxon>
        <taxon>Pseudomonadota</taxon>
        <taxon>Betaproteobacteria</taxon>
        <taxon>Burkholderiales</taxon>
        <taxon>Burkholderiaceae</taxon>
        <taxon>Paraburkholderia</taxon>
    </lineage>
</organism>
<evidence type="ECO:0000256" key="8">
    <source>
        <dbReference type="ARBA" id="ARBA00022833"/>
    </source>
</evidence>
<keyword evidence="13" id="KW-1185">Reference proteome</keyword>
<dbReference type="InterPro" id="IPR050072">
    <property type="entry name" value="Peptidase_M20A"/>
</dbReference>
<dbReference type="SUPFAM" id="SSF53187">
    <property type="entry name" value="Zn-dependent exopeptidases"/>
    <property type="match status" value="1"/>
</dbReference>
<evidence type="ECO:0000256" key="4">
    <source>
        <dbReference type="ARBA" id="ARBA00022571"/>
    </source>
</evidence>
<feature type="compositionally biased region" description="Polar residues" evidence="10">
    <location>
        <begin position="13"/>
        <end position="22"/>
    </location>
</feature>
<dbReference type="GO" id="GO:0008777">
    <property type="term" value="F:acetylornithine deacetylase activity"/>
    <property type="evidence" value="ECO:0007669"/>
    <property type="project" value="UniProtKB-EC"/>
</dbReference>
<evidence type="ECO:0000256" key="10">
    <source>
        <dbReference type="SAM" id="MobiDB-lite"/>
    </source>
</evidence>
<keyword evidence="5" id="KW-0028">Amino-acid biosynthesis</keyword>
<accession>A0ABV1LWX1</accession>
<dbReference type="NCBIfam" id="NF005710">
    <property type="entry name" value="PRK07522.1"/>
    <property type="match status" value="1"/>
</dbReference>
<evidence type="ECO:0000256" key="9">
    <source>
        <dbReference type="ARBA" id="ARBA00023285"/>
    </source>
</evidence>
<comment type="similarity">
    <text evidence="2">Belongs to the peptidase M20A family. ArgE subfamily.</text>
</comment>
<dbReference type="EC" id="3.5.1.16" evidence="12"/>
<sequence length="419" mass="44965">MTTINDPTDKTTDSSFPRSASQPAATSLSIEWTKRLVSFDTTSRLPNLALIETVRDYLKALGIQTTLTSGPDRRWANLFATLPAHDGTTTGGIVLSGHTDVVPVDGQAWDTEPFSAEVKGANLFGRGTCDMKAFIGSVLALTPQIHTSRLTKPVHIALSFDEEVGCLGAPFMIADIQKRGVKPEGCIVGEPTGMRPIIGHKGINVYRCCVRGHAAHSSLTPKGLNAIEYAARLICRVREIADRLRSDGPFDAYFDVPFSSAQTSKIIGGNSVNTVPASCEFEFEFRNLPTESPDEIIGEIKRYAQEILLPQMQSENPVAAIDISALAVAPGFDANEEAAIVHLVRTLTASSGKNKVAYGTEAGLFERAGIPTIICGPGDIANAHKANEFVALSQIDACDVFLQALIERLTVDEKPGEAK</sequence>
<dbReference type="InterPro" id="IPR002933">
    <property type="entry name" value="Peptidase_M20"/>
</dbReference>
<keyword evidence="9" id="KW-0170">Cobalt</keyword>
<dbReference type="SUPFAM" id="SSF55031">
    <property type="entry name" value="Bacterial exopeptidase dimerisation domain"/>
    <property type="match status" value="1"/>
</dbReference>
<evidence type="ECO:0000256" key="6">
    <source>
        <dbReference type="ARBA" id="ARBA00022723"/>
    </source>
</evidence>
<dbReference type="InterPro" id="IPR010169">
    <property type="entry name" value="AcOrn-deacetyl"/>
</dbReference>
<dbReference type="Pfam" id="PF01546">
    <property type="entry name" value="Peptidase_M20"/>
    <property type="match status" value="1"/>
</dbReference>